<evidence type="ECO:0000313" key="1">
    <source>
        <dbReference type="EMBL" id="PON96943.1"/>
    </source>
</evidence>
<keyword evidence="2" id="KW-1185">Reference proteome</keyword>
<sequence>MNTAVDRALLWWSLTWLDDEKLVKALESKGIGSYECYRRLGVARMSMSENMNNNTSPLP</sequence>
<dbReference type="InParanoid" id="A0A2P5FGN2"/>
<protein>
    <submittedName>
        <fullName evidence="1">Uncharacterized protein</fullName>
    </submittedName>
</protein>
<gene>
    <name evidence="1" type="ORF">TorRG33x02_073220</name>
</gene>
<reference evidence="2" key="1">
    <citation type="submission" date="2016-06" db="EMBL/GenBank/DDBJ databases">
        <title>Parallel loss of symbiosis genes in relatives of nitrogen-fixing non-legume Parasponia.</title>
        <authorList>
            <person name="Van Velzen R."/>
            <person name="Holmer R."/>
            <person name="Bu F."/>
            <person name="Rutten L."/>
            <person name="Van Zeijl A."/>
            <person name="Liu W."/>
            <person name="Santuari L."/>
            <person name="Cao Q."/>
            <person name="Sharma T."/>
            <person name="Shen D."/>
            <person name="Roswanjaya Y."/>
            <person name="Wardhani T."/>
            <person name="Kalhor M.S."/>
            <person name="Jansen J."/>
            <person name="Van den Hoogen J."/>
            <person name="Gungor B."/>
            <person name="Hartog M."/>
            <person name="Hontelez J."/>
            <person name="Verver J."/>
            <person name="Yang W.-C."/>
            <person name="Schijlen E."/>
            <person name="Repin R."/>
            <person name="Schilthuizen M."/>
            <person name="Schranz E."/>
            <person name="Heidstra R."/>
            <person name="Miyata K."/>
            <person name="Fedorova E."/>
            <person name="Kohlen W."/>
            <person name="Bisseling T."/>
            <person name="Smit S."/>
            <person name="Geurts R."/>
        </authorList>
    </citation>
    <scope>NUCLEOTIDE SEQUENCE [LARGE SCALE GENOMIC DNA]</scope>
    <source>
        <strain evidence="2">cv. RG33-2</strain>
    </source>
</reference>
<comment type="caution">
    <text evidence="1">The sequence shown here is derived from an EMBL/GenBank/DDBJ whole genome shotgun (WGS) entry which is preliminary data.</text>
</comment>
<dbReference type="AlphaFoldDB" id="A0A2P5FGN2"/>
<evidence type="ECO:0000313" key="2">
    <source>
        <dbReference type="Proteomes" id="UP000237000"/>
    </source>
</evidence>
<dbReference type="Proteomes" id="UP000237000">
    <property type="component" value="Unassembled WGS sequence"/>
</dbReference>
<dbReference type="EMBL" id="JXTC01000035">
    <property type="protein sequence ID" value="PON96943.1"/>
    <property type="molecule type" value="Genomic_DNA"/>
</dbReference>
<name>A0A2P5FGN2_TREOI</name>
<organism evidence="1 2">
    <name type="scientific">Trema orientale</name>
    <name type="common">Charcoal tree</name>
    <name type="synonym">Celtis orientalis</name>
    <dbReference type="NCBI Taxonomy" id="63057"/>
    <lineage>
        <taxon>Eukaryota</taxon>
        <taxon>Viridiplantae</taxon>
        <taxon>Streptophyta</taxon>
        <taxon>Embryophyta</taxon>
        <taxon>Tracheophyta</taxon>
        <taxon>Spermatophyta</taxon>
        <taxon>Magnoliopsida</taxon>
        <taxon>eudicotyledons</taxon>
        <taxon>Gunneridae</taxon>
        <taxon>Pentapetalae</taxon>
        <taxon>rosids</taxon>
        <taxon>fabids</taxon>
        <taxon>Rosales</taxon>
        <taxon>Cannabaceae</taxon>
        <taxon>Trema</taxon>
    </lineage>
</organism>
<accession>A0A2P5FGN2</accession>
<proteinExistence type="predicted"/>